<gene>
    <name evidence="1" type="ORF">EPUS_07827</name>
</gene>
<reference evidence="2" key="1">
    <citation type="journal article" date="2014" name="BMC Genomics">
        <title>Genome characteristics reveal the impact of lichenization on lichen-forming fungus Endocarpon pusillum Hedwig (Verrucariales, Ascomycota).</title>
        <authorList>
            <person name="Wang Y.-Y."/>
            <person name="Liu B."/>
            <person name="Zhang X.-Y."/>
            <person name="Zhou Q.-M."/>
            <person name="Zhang T."/>
            <person name="Li H."/>
            <person name="Yu Y.-F."/>
            <person name="Zhang X.-L."/>
            <person name="Hao X.-Y."/>
            <person name="Wang M."/>
            <person name="Wang L."/>
            <person name="Wei J.-C."/>
        </authorList>
    </citation>
    <scope>NUCLEOTIDE SEQUENCE [LARGE SCALE GENOMIC DNA]</scope>
    <source>
        <strain evidence="2">Z07020 / HMAS-L-300199</strain>
    </source>
</reference>
<dbReference type="AlphaFoldDB" id="U1GPT1"/>
<organism evidence="1 2">
    <name type="scientific">Endocarpon pusillum (strain Z07020 / HMAS-L-300199)</name>
    <name type="common">Lichen-forming fungus</name>
    <dbReference type="NCBI Taxonomy" id="1263415"/>
    <lineage>
        <taxon>Eukaryota</taxon>
        <taxon>Fungi</taxon>
        <taxon>Dikarya</taxon>
        <taxon>Ascomycota</taxon>
        <taxon>Pezizomycotina</taxon>
        <taxon>Eurotiomycetes</taxon>
        <taxon>Chaetothyriomycetidae</taxon>
        <taxon>Verrucariales</taxon>
        <taxon>Verrucariaceae</taxon>
        <taxon>Endocarpon</taxon>
    </lineage>
</organism>
<dbReference type="RefSeq" id="XP_007800381.1">
    <property type="nucleotide sequence ID" value="XM_007802190.1"/>
</dbReference>
<keyword evidence="2" id="KW-1185">Reference proteome</keyword>
<dbReference type="HOGENOM" id="CLU_871561_0_0_1"/>
<dbReference type="OrthoDB" id="3220769at2759"/>
<accession>U1GPT1</accession>
<dbReference type="GeneID" id="19242707"/>
<protein>
    <submittedName>
        <fullName evidence="1">Uncharacterized protein</fullName>
    </submittedName>
</protein>
<proteinExistence type="predicted"/>
<name>U1GPT1_ENDPU</name>
<dbReference type="Proteomes" id="UP000019373">
    <property type="component" value="Unassembled WGS sequence"/>
</dbReference>
<dbReference type="eggNOG" id="ENOG502RJ5Q">
    <property type="taxonomic scope" value="Eukaryota"/>
</dbReference>
<evidence type="ECO:0000313" key="1">
    <source>
        <dbReference type="EMBL" id="ERF73976.1"/>
    </source>
</evidence>
<evidence type="ECO:0000313" key="2">
    <source>
        <dbReference type="Proteomes" id="UP000019373"/>
    </source>
</evidence>
<sequence>MDPISISSRDQTKSTAIIFPQFQSLHSQTEASLYWGLEMIGYHASRLQNLSQTCNQSSTFFGLTREQKAGEDTVYFNTFLTPEQIPSRIDPGNSSKDSDNNTFLLGGYRDVQSLESWSLTSGIDLLAQYKLGWENSWSGFVPLSNTSEPLESYLLLMDGLVKSLYATIQAHLGQPVLSNIVADPQRLIEFVNASMQFDPLTRNALDHDVAKVLHMLFGLPPVTRDAILRNPEAFYQLFKTGVPVVKPAVLNAQYLCQVPKIKNAGSLIVSIIVADLVFLQVLWKILNWTIVRMVEWRYPQANYCAGCKETASMTVVGNDEDGMTKISFMTTRNSENVG</sequence>
<dbReference type="EMBL" id="KE720910">
    <property type="protein sequence ID" value="ERF73976.1"/>
    <property type="molecule type" value="Genomic_DNA"/>
</dbReference>